<proteinExistence type="predicted"/>
<sequence length="49" mass="5309">WDSSAIRKGHIIATKFPSCVSAGQSTEFCRVCCLDLRLRISGLAQQLAA</sequence>
<evidence type="ECO:0000313" key="1">
    <source>
        <dbReference type="EMBL" id="OJA15660.1"/>
    </source>
</evidence>
<dbReference type="AlphaFoldDB" id="A0A1J8QVH9"/>
<dbReference type="EMBL" id="LVVM01002960">
    <property type="protein sequence ID" value="OJA15660.1"/>
    <property type="molecule type" value="Genomic_DNA"/>
</dbReference>
<evidence type="ECO:0000313" key="2">
    <source>
        <dbReference type="Proteomes" id="UP000183567"/>
    </source>
</evidence>
<dbReference type="Proteomes" id="UP000183567">
    <property type="component" value="Unassembled WGS sequence"/>
</dbReference>
<feature type="non-terminal residue" evidence="1">
    <location>
        <position position="1"/>
    </location>
</feature>
<reference evidence="1 2" key="1">
    <citation type="submission" date="2016-03" db="EMBL/GenBank/DDBJ databases">
        <title>Comparative genomics of the ectomycorrhizal sister species Rhizopogon vinicolor and Rhizopogon vesiculosus (Basidiomycota: Boletales) reveals a divergence of the mating type B locus.</title>
        <authorList>
            <person name="Mujic A.B."/>
            <person name="Kuo A."/>
            <person name="Tritt A."/>
            <person name="Lipzen A."/>
            <person name="Chen C."/>
            <person name="Johnson J."/>
            <person name="Sharma A."/>
            <person name="Barry K."/>
            <person name="Grigoriev I.V."/>
            <person name="Spatafora J.W."/>
        </authorList>
    </citation>
    <scope>NUCLEOTIDE SEQUENCE [LARGE SCALE GENOMIC DNA]</scope>
    <source>
        <strain evidence="1 2">AM-OR11-056</strain>
    </source>
</reference>
<gene>
    <name evidence="1" type="ORF">AZE42_11688</name>
</gene>
<keyword evidence="2" id="KW-1185">Reference proteome</keyword>
<name>A0A1J8QVH9_9AGAM</name>
<organism evidence="1 2">
    <name type="scientific">Rhizopogon vesiculosus</name>
    <dbReference type="NCBI Taxonomy" id="180088"/>
    <lineage>
        <taxon>Eukaryota</taxon>
        <taxon>Fungi</taxon>
        <taxon>Dikarya</taxon>
        <taxon>Basidiomycota</taxon>
        <taxon>Agaricomycotina</taxon>
        <taxon>Agaricomycetes</taxon>
        <taxon>Agaricomycetidae</taxon>
        <taxon>Boletales</taxon>
        <taxon>Suillineae</taxon>
        <taxon>Rhizopogonaceae</taxon>
        <taxon>Rhizopogon</taxon>
    </lineage>
</organism>
<protein>
    <submittedName>
        <fullName evidence="1">Uncharacterized protein</fullName>
    </submittedName>
</protein>
<comment type="caution">
    <text evidence="1">The sequence shown here is derived from an EMBL/GenBank/DDBJ whole genome shotgun (WGS) entry which is preliminary data.</text>
</comment>
<accession>A0A1J8QVH9</accession>